<dbReference type="PANTHER" id="PTHR34293:SF1">
    <property type="entry name" value="HTH-TYPE TRANSCRIPTIONAL REGULATOR TRMBL2"/>
    <property type="match status" value="1"/>
</dbReference>
<dbReference type="PANTHER" id="PTHR34293">
    <property type="entry name" value="HTH-TYPE TRANSCRIPTIONAL REGULATOR TRMBL2"/>
    <property type="match status" value="1"/>
</dbReference>
<name>A0A1J5RD47_9ZZZZ</name>
<dbReference type="Gene3D" id="1.10.10.10">
    <property type="entry name" value="Winged helix-like DNA-binding domain superfamily/Winged helix DNA-binding domain"/>
    <property type="match status" value="1"/>
</dbReference>
<comment type="caution">
    <text evidence="3">The sequence shown here is derived from an EMBL/GenBank/DDBJ whole genome shotgun (WGS) entry which is preliminary data.</text>
</comment>
<accession>A0A1J5RD47</accession>
<dbReference type="InterPro" id="IPR002831">
    <property type="entry name" value="Tscrpt_reg_TrmB_N"/>
</dbReference>
<dbReference type="EMBL" id="MLJW01000195">
    <property type="protein sequence ID" value="OIQ94022.1"/>
    <property type="molecule type" value="Genomic_DNA"/>
</dbReference>
<feature type="domain" description="Transcription regulator TrmB N-terminal" evidence="1">
    <location>
        <begin position="13"/>
        <end position="76"/>
    </location>
</feature>
<dbReference type="AlphaFoldDB" id="A0A1J5RD47"/>
<dbReference type="SUPFAM" id="SSF46785">
    <property type="entry name" value="Winged helix' DNA-binding domain"/>
    <property type="match status" value="1"/>
</dbReference>
<proteinExistence type="predicted"/>
<sequence>MDVDSEPISALIRLGFTQYEAQAYTALAGQPPLTGAEVGRRAGMPPSKVYETLNRLEARGAVLVNRSEPVRYAAVPHTDLLGELRSRIAADVEAATAAFNRLPAQREPGLVWSLSGRESIIQAFVRTIDKARSIIFAGVWDEELETLGPLLEAAPARGIETHVAIYGTRTLSGPTTYDLSECGASARLRLAGRRLAVVVADDTEAVVAEFGDRTPDQATLTTNPVMALLAVEYVKADVLGRLLINAMTPAAYRKLLGTAEVQTILRPVTASRP</sequence>
<dbReference type="CDD" id="cd09124">
    <property type="entry name" value="PLDc_like_TrmB_middle"/>
    <property type="match status" value="1"/>
</dbReference>
<protein>
    <submittedName>
        <fullName evidence="3">Sugar-specific transcriptional regulator TrmB</fullName>
    </submittedName>
</protein>
<dbReference type="Pfam" id="PF01978">
    <property type="entry name" value="TrmB"/>
    <property type="match status" value="1"/>
</dbReference>
<dbReference type="InterPro" id="IPR036390">
    <property type="entry name" value="WH_DNA-bd_sf"/>
</dbReference>
<evidence type="ECO:0000259" key="1">
    <source>
        <dbReference type="Pfam" id="PF01978"/>
    </source>
</evidence>
<reference evidence="3" key="1">
    <citation type="submission" date="2016-10" db="EMBL/GenBank/DDBJ databases">
        <title>Sequence of Gallionella enrichment culture.</title>
        <authorList>
            <person name="Poehlein A."/>
            <person name="Muehling M."/>
            <person name="Daniel R."/>
        </authorList>
    </citation>
    <scope>NUCLEOTIDE SEQUENCE</scope>
</reference>
<dbReference type="InterPro" id="IPR021586">
    <property type="entry name" value="Tscrpt_reg_TrmB_C"/>
</dbReference>
<dbReference type="InterPro" id="IPR036388">
    <property type="entry name" value="WH-like_DNA-bd_sf"/>
</dbReference>
<gene>
    <name evidence="3" type="ORF">GALL_240280</name>
</gene>
<feature type="domain" description="Transcription regulator TrmB C-terminal" evidence="2">
    <location>
        <begin position="111"/>
        <end position="210"/>
    </location>
</feature>
<organism evidence="3">
    <name type="scientific">mine drainage metagenome</name>
    <dbReference type="NCBI Taxonomy" id="410659"/>
    <lineage>
        <taxon>unclassified sequences</taxon>
        <taxon>metagenomes</taxon>
        <taxon>ecological metagenomes</taxon>
    </lineage>
</organism>
<dbReference type="InterPro" id="IPR051797">
    <property type="entry name" value="TrmB-like"/>
</dbReference>
<evidence type="ECO:0000313" key="3">
    <source>
        <dbReference type="EMBL" id="OIQ94022.1"/>
    </source>
</evidence>
<dbReference type="Pfam" id="PF11495">
    <property type="entry name" value="Regulator_TrmB"/>
    <property type="match status" value="1"/>
</dbReference>
<evidence type="ECO:0000259" key="2">
    <source>
        <dbReference type="Pfam" id="PF11495"/>
    </source>
</evidence>